<evidence type="ECO:0000256" key="2">
    <source>
        <dbReference type="ARBA" id="ARBA00007862"/>
    </source>
</evidence>
<comment type="caution">
    <text evidence="9">The sequence shown here is derived from an EMBL/GenBank/DDBJ whole genome shotgun (WGS) entry which is preliminary data.</text>
</comment>
<dbReference type="GO" id="GO:0016020">
    <property type="term" value="C:membrane"/>
    <property type="evidence" value="ECO:0007669"/>
    <property type="project" value="UniProtKB-SubCell"/>
</dbReference>
<dbReference type="InterPro" id="IPR001107">
    <property type="entry name" value="Band_7"/>
</dbReference>
<organism evidence="9 10">
    <name type="scientific">Marinimicrococcus flavescens</name>
    <dbReference type="NCBI Taxonomy" id="3031815"/>
    <lineage>
        <taxon>Bacteria</taxon>
        <taxon>Pseudomonadati</taxon>
        <taxon>Pseudomonadota</taxon>
        <taxon>Alphaproteobacteria</taxon>
        <taxon>Geminicoccales</taxon>
        <taxon>Geminicoccaceae</taxon>
        <taxon>Marinimicrococcus</taxon>
    </lineage>
</organism>
<feature type="region of interest" description="Disordered" evidence="7">
    <location>
        <begin position="283"/>
        <end position="330"/>
    </location>
</feature>
<evidence type="ECO:0000256" key="7">
    <source>
        <dbReference type="SAM" id="MobiDB-lite"/>
    </source>
</evidence>
<name>A0AAP3XS21_9PROT</name>
<evidence type="ECO:0000256" key="6">
    <source>
        <dbReference type="PIRNR" id="PIRNR005651"/>
    </source>
</evidence>
<evidence type="ECO:0000256" key="4">
    <source>
        <dbReference type="ARBA" id="ARBA00022989"/>
    </source>
</evidence>
<gene>
    <name evidence="9" type="primary">hflC</name>
    <name evidence="9" type="ORF">PZ740_09630</name>
</gene>
<dbReference type="SMART" id="SM00244">
    <property type="entry name" value="PHB"/>
    <property type="match status" value="1"/>
</dbReference>
<dbReference type="GO" id="GO:0008233">
    <property type="term" value="F:peptidase activity"/>
    <property type="evidence" value="ECO:0007669"/>
    <property type="project" value="UniProtKB-KW"/>
</dbReference>
<keyword evidence="3" id="KW-0812">Transmembrane</keyword>
<evidence type="ECO:0000256" key="5">
    <source>
        <dbReference type="ARBA" id="ARBA00023136"/>
    </source>
</evidence>
<sequence>MSQKVMVGVAALAGAALVALAGSLYTVHQSQQALILQFGEPIRVVKEPGLHLKLPLLQQAEYFERRVLDFDAPSVELVLGDQKRLVVDVFARYRIDDPLRFRQASGGEAAFRTRLEPIIFSALRSVLGEVSLFQILSDDRTQLMGRIRQEANRALARFGIDIVDVRIKRADLPPENSQAIFRRMQTEREREAKELRAQGAEIAQRIRARADRERRVLIAEADKQASITRGEGDAEAVRIFGEAYGQDPEFFGFFRSMQAYRDALGDESTSLVISPDSEFFRYFSDPRGGGGREKGSWADVATPDGGGPRAAPATPAGPASDAGASTDRAQ</sequence>
<dbReference type="RefSeq" id="WP_327789055.1">
    <property type="nucleotide sequence ID" value="NZ_JARGEQ010000091.1"/>
</dbReference>
<comment type="subcellular location">
    <subcellularLocation>
        <location evidence="1">Membrane</location>
        <topology evidence="1">Single-pass membrane protein</topology>
    </subcellularLocation>
</comment>
<evidence type="ECO:0000313" key="10">
    <source>
        <dbReference type="Proteomes" id="UP001301140"/>
    </source>
</evidence>
<evidence type="ECO:0000259" key="8">
    <source>
        <dbReference type="SMART" id="SM00244"/>
    </source>
</evidence>
<feature type="compositionally biased region" description="Low complexity" evidence="7">
    <location>
        <begin position="309"/>
        <end position="330"/>
    </location>
</feature>
<feature type="domain" description="Band 7" evidence="8">
    <location>
        <begin position="22"/>
        <end position="184"/>
    </location>
</feature>
<dbReference type="CDD" id="cd03405">
    <property type="entry name" value="SPFH_HflC"/>
    <property type="match status" value="1"/>
</dbReference>
<keyword evidence="10" id="KW-1185">Reference proteome</keyword>
<comment type="similarity">
    <text evidence="2 6">Belongs to the band 7/mec-2 family. HflC subfamily.</text>
</comment>
<dbReference type="AlphaFoldDB" id="A0AAP3XS21"/>
<dbReference type="SUPFAM" id="SSF117892">
    <property type="entry name" value="Band 7/SPFH domain"/>
    <property type="match status" value="1"/>
</dbReference>
<reference evidence="9 10" key="1">
    <citation type="submission" date="2023-03" db="EMBL/GenBank/DDBJ databases">
        <title>YIM 152171 draft genome.</title>
        <authorList>
            <person name="Yang Z."/>
        </authorList>
    </citation>
    <scope>NUCLEOTIDE SEQUENCE [LARGE SCALE GENOMIC DNA]</scope>
    <source>
        <strain evidence="9 10">YIM 152171</strain>
    </source>
</reference>
<dbReference type="Proteomes" id="UP001301140">
    <property type="component" value="Unassembled WGS sequence"/>
</dbReference>
<evidence type="ECO:0000256" key="1">
    <source>
        <dbReference type="ARBA" id="ARBA00004167"/>
    </source>
</evidence>
<dbReference type="PANTHER" id="PTHR42911:SF1">
    <property type="entry name" value="MODULATOR OF FTSH PROTEASE HFLC"/>
    <property type="match status" value="1"/>
</dbReference>
<evidence type="ECO:0000256" key="3">
    <source>
        <dbReference type="ARBA" id="ARBA00022692"/>
    </source>
</evidence>
<dbReference type="NCBIfam" id="TIGR01932">
    <property type="entry name" value="hflC"/>
    <property type="match status" value="1"/>
</dbReference>
<keyword evidence="9" id="KW-0645">Protease</keyword>
<keyword evidence="9" id="KW-0378">Hydrolase</keyword>
<dbReference type="InterPro" id="IPR010200">
    <property type="entry name" value="HflC"/>
</dbReference>
<proteinExistence type="inferred from homology"/>
<dbReference type="PANTHER" id="PTHR42911">
    <property type="entry name" value="MODULATOR OF FTSH PROTEASE HFLC"/>
    <property type="match status" value="1"/>
</dbReference>
<protein>
    <recommendedName>
        <fullName evidence="6">Protein HflC</fullName>
    </recommendedName>
</protein>
<dbReference type="PIRSF" id="PIRSF005651">
    <property type="entry name" value="HflC"/>
    <property type="match status" value="1"/>
</dbReference>
<evidence type="ECO:0000313" key="9">
    <source>
        <dbReference type="EMBL" id="MDF1586640.1"/>
    </source>
</evidence>
<dbReference type="EMBL" id="JARGEQ010000091">
    <property type="protein sequence ID" value="MDF1586640.1"/>
    <property type="molecule type" value="Genomic_DNA"/>
</dbReference>
<dbReference type="Gene3D" id="3.30.479.30">
    <property type="entry name" value="Band 7 domain"/>
    <property type="match status" value="1"/>
</dbReference>
<keyword evidence="4" id="KW-1133">Transmembrane helix</keyword>
<dbReference type="Pfam" id="PF01145">
    <property type="entry name" value="Band_7"/>
    <property type="match status" value="1"/>
</dbReference>
<accession>A0AAP3XS21</accession>
<comment type="function">
    <text evidence="6">HflC and HflK could regulate a protease.</text>
</comment>
<dbReference type="InterPro" id="IPR036013">
    <property type="entry name" value="Band_7/SPFH_dom_sf"/>
</dbReference>
<dbReference type="GO" id="GO:0006508">
    <property type="term" value="P:proteolysis"/>
    <property type="evidence" value="ECO:0007669"/>
    <property type="project" value="UniProtKB-KW"/>
</dbReference>
<keyword evidence="5" id="KW-0472">Membrane</keyword>